<keyword evidence="2" id="KW-1185">Reference proteome</keyword>
<gene>
    <name evidence="1" type="ORF">CDOO_01355</name>
</gene>
<dbReference type="AlphaFoldDB" id="A0A097ID89"/>
<dbReference type="NCBIfam" id="TIGR03941">
    <property type="entry name" value="tRNA_deam_assoc"/>
    <property type="match status" value="1"/>
</dbReference>
<accession>A0A097ID89</accession>
<dbReference type="eggNOG" id="ENOG5032FSI">
    <property type="taxonomic scope" value="Bacteria"/>
</dbReference>
<dbReference type="OrthoDB" id="5189541at2"/>
<reference evidence="1 2" key="1">
    <citation type="submission" date="2013-09" db="EMBL/GenBank/DDBJ databases">
        <title>Complete genome sequence of Corynebacterium doosanense CAU 212(T) (=DSM 45436(T)), isolated from activated sludge.</title>
        <authorList>
            <person name="Schaffert L."/>
            <person name="Albersmeier A."/>
            <person name="Kalinowski J."/>
            <person name="Ruckert C."/>
        </authorList>
    </citation>
    <scope>NUCLEOTIDE SEQUENCE [LARGE SCALE GENOMIC DNA]</scope>
    <source>
        <strain evidence="1 2">CAU 212</strain>
    </source>
</reference>
<dbReference type="STRING" id="558173.CDOO_01355"/>
<dbReference type="RefSeq" id="WP_020384575.1">
    <property type="nucleotide sequence ID" value="NZ_AQUX01000002.1"/>
</dbReference>
<protein>
    <recommendedName>
        <fullName evidence="3">tRNA adenosine deaminase</fullName>
    </recommendedName>
</protein>
<dbReference type="InterPro" id="IPR023869">
    <property type="entry name" value="tRNA_Adeno_NH3ase_assoc_put"/>
</dbReference>
<dbReference type="Proteomes" id="UP000029914">
    <property type="component" value="Chromosome"/>
</dbReference>
<evidence type="ECO:0000313" key="1">
    <source>
        <dbReference type="EMBL" id="AIT60089.1"/>
    </source>
</evidence>
<name>A0A097ID89_9CORY</name>
<evidence type="ECO:0000313" key="2">
    <source>
        <dbReference type="Proteomes" id="UP000029914"/>
    </source>
</evidence>
<dbReference type="EMBL" id="CP006764">
    <property type="protein sequence ID" value="AIT60089.1"/>
    <property type="molecule type" value="Genomic_DNA"/>
</dbReference>
<evidence type="ECO:0008006" key="3">
    <source>
        <dbReference type="Google" id="ProtNLM"/>
    </source>
</evidence>
<sequence length="159" mass="17264">MQPKSFAVTVTNLDGQWQVRSFADDFTDPRTSIAAVRDLRTEGASFALLCVEDEYFVVARPAPGSTAVLLSDVTMAVDDEFAEQFAREAGIEVPDIDPGELDEIDGWADGNFSLLSDLGLSEEILSVIADDDELWPSEAIDRIAEELGFSEELAEATGN</sequence>
<dbReference type="KEGG" id="cdo:CDOO_01355"/>
<organism evidence="1 2">
    <name type="scientific">Corynebacterium doosanense CAU 212 = DSM 45436</name>
    <dbReference type="NCBI Taxonomy" id="558173"/>
    <lineage>
        <taxon>Bacteria</taxon>
        <taxon>Bacillati</taxon>
        <taxon>Actinomycetota</taxon>
        <taxon>Actinomycetes</taxon>
        <taxon>Mycobacteriales</taxon>
        <taxon>Corynebacteriaceae</taxon>
        <taxon>Corynebacterium</taxon>
    </lineage>
</organism>
<proteinExistence type="predicted"/>
<dbReference type="HOGENOM" id="CLU_112027_1_0_11"/>